<dbReference type="InterPro" id="IPR029069">
    <property type="entry name" value="HotDog_dom_sf"/>
</dbReference>
<evidence type="ECO:0000256" key="1">
    <source>
        <dbReference type="ARBA" id="ARBA00010458"/>
    </source>
</evidence>
<dbReference type="PROSITE" id="PS51770">
    <property type="entry name" value="HOTDOG_ACOT"/>
    <property type="match status" value="2"/>
</dbReference>
<evidence type="ECO:0000256" key="2">
    <source>
        <dbReference type="ARBA" id="ARBA00022737"/>
    </source>
</evidence>
<dbReference type="OrthoDB" id="331699at2759"/>
<dbReference type="PANTHER" id="PTHR12655:SF0">
    <property type="entry name" value="ACYL-COENZYME A THIOESTERASE 9, MITOCHONDRIAL"/>
    <property type="match status" value="1"/>
</dbReference>
<dbReference type="PANTHER" id="PTHR12655">
    <property type="entry name" value="ACYL-COA THIOESTERASE"/>
    <property type="match status" value="1"/>
</dbReference>
<evidence type="ECO:0000259" key="5">
    <source>
        <dbReference type="PROSITE" id="PS51770"/>
    </source>
</evidence>
<evidence type="ECO:0000313" key="6">
    <source>
        <dbReference type="EMBL" id="KZO98279.1"/>
    </source>
</evidence>
<gene>
    <name evidence="6" type="ORF">CALVIDRAFT_535370</name>
</gene>
<dbReference type="Gene3D" id="3.10.129.10">
    <property type="entry name" value="Hotdog Thioesterase"/>
    <property type="match status" value="2"/>
</dbReference>
<dbReference type="STRING" id="1330018.A0A167P085"/>
<sequence>MHDSYVELMLPILSQPSMLEQYTNVAGGIRNGKLMEHLDSLAGSAAYKHILGPAADSPSSLSSIDFYLVTAAVERMDLLHYIKQGDIHDLRLSGNVIYTGKSSMEVTVQMVGLPRTSHETEMPVMLGRFTMVCRDALTHKAREVNPLILGTPEEEALYALGKSHAEIRKSTQASSLSRMPPSQTEAQAVHEMFLSRHPQGGEEFLSSTFLPPRGERTHLPSAGQDEFGHEIEWAWMEDTVLESCQVMFPQDRNVHGKVFGGYLMRLAYELAFATASQHIQKRTLPFLSLDNISFKLPVPVGCMLKLKSGVGYSDSKVVHIGVRANVLDVTTGEEKTTNEFWFTWDAEGGGTKGVVPRTYEEAMTWLESRRRLALGAEIRGIRQASTEFQKLQHH</sequence>
<proteinExistence type="inferred from homology"/>
<dbReference type="GO" id="GO:0047617">
    <property type="term" value="F:fatty acyl-CoA hydrolase activity"/>
    <property type="evidence" value="ECO:0007669"/>
    <property type="project" value="TreeGrafter"/>
</dbReference>
<dbReference type="GO" id="GO:0005739">
    <property type="term" value="C:mitochondrion"/>
    <property type="evidence" value="ECO:0007669"/>
    <property type="project" value="TreeGrafter"/>
</dbReference>
<keyword evidence="3" id="KW-0378">Hydrolase</keyword>
<keyword evidence="7" id="KW-1185">Reference proteome</keyword>
<dbReference type="AlphaFoldDB" id="A0A167P085"/>
<dbReference type="InterPro" id="IPR033120">
    <property type="entry name" value="HOTDOG_ACOT"/>
</dbReference>
<dbReference type="EMBL" id="KV417276">
    <property type="protein sequence ID" value="KZO98279.1"/>
    <property type="molecule type" value="Genomic_DNA"/>
</dbReference>
<name>A0A167P085_CALVF</name>
<accession>A0A167P085</accession>
<keyword evidence="6" id="KW-0413">Isomerase</keyword>
<dbReference type="GO" id="GO:0006637">
    <property type="term" value="P:acyl-CoA metabolic process"/>
    <property type="evidence" value="ECO:0007669"/>
    <property type="project" value="TreeGrafter"/>
</dbReference>
<keyword evidence="4" id="KW-0809">Transit peptide</keyword>
<organism evidence="6 7">
    <name type="scientific">Calocera viscosa (strain TUFC12733)</name>
    <dbReference type="NCBI Taxonomy" id="1330018"/>
    <lineage>
        <taxon>Eukaryota</taxon>
        <taxon>Fungi</taxon>
        <taxon>Dikarya</taxon>
        <taxon>Basidiomycota</taxon>
        <taxon>Agaricomycotina</taxon>
        <taxon>Dacrymycetes</taxon>
        <taxon>Dacrymycetales</taxon>
        <taxon>Dacrymycetaceae</taxon>
        <taxon>Calocera</taxon>
    </lineage>
</organism>
<feature type="domain" description="HotDog ACOT-type" evidence="5">
    <location>
        <begin position="237"/>
        <end position="350"/>
    </location>
</feature>
<keyword evidence="2" id="KW-0677">Repeat</keyword>
<dbReference type="SUPFAM" id="SSF54637">
    <property type="entry name" value="Thioesterase/thiol ester dehydrase-isomerase"/>
    <property type="match status" value="2"/>
</dbReference>
<comment type="similarity">
    <text evidence="1">Belongs to the acyl coenzyme A hydrolase family.</text>
</comment>
<evidence type="ECO:0000256" key="4">
    <source>
        <dbReference type="ARBA" id="ARBA00022946"/>
    </source>
</evidence>
<dbReference type="Proteomes" id="UP000076738">
    <property type="component" value="Unassembled WGS sequence"/>
</dbReference>
<feature type="domain" description="HotDog ACOT-type" evidence="5">
    <location>
        <begin position="4"/>
        <end position="137"/>
    </location>
</feature>
<dbReference type="CDD" id="cd03442">
    <property type="entry name" value="BFIT_BACH"/>
    <property type="match status" value="2"/>
</dbReference>
<protein>
    <submittedName>
        <fullName evidence="6">Thioesterase/thiol ester dehydrase-isomerase</fullName>
    </submittedName>
</protein>
<dbReference type="GO" id="GO:0016853">
    <property type="term" value="F:isomerase activity"/>
    <property type="evidence" value="ECO:0007669"/>
    <property type="project" value="UniProtKB-KW"/>
</dbReference>
<evidence type="ECO:0000313" key="7">
    <source>
        <dbReference type="Proteomes" id="UP000076738"/>
    </source>
</evidence>
<reference evidence="6 7" key="1">
    <citation type="journal article" date="2016" name="Mol. Biol. Evol.">
        <title>Comparative Genomics of Early-Diverging Mushroom-Forming Fungi Provides Insights into the Origins of Lignocellulose Decay Capabilities.</title>
        <authorList>
            <person name="Nagy L.G."/>
            <person name="Riley R."/>
            <person name="Tritt A."/>
            <person name="Adam C."/>
            <person name="Daum C."/>
            <person name="Floudas D."/>
            <person name="Sun H."/>
            <person name="Yadav J.S."/>
            <person name="Pangilinan J."/>
            <person name="Larsson K.H."/>
            <person name="Matsuura K."/>
            <person name="Barry K."/>
            <person name="Labutti K."/>
            <person name="Kuo R."/>
            <person name="Ohm R.A."/>
            <person name="Bhattacharya S.S."/>
            <person name="Shirouzu T."/>
            <person name="Yoshinaga Y."/>
            <person name="Martin F.M."/>
            <person name="Grigoriev I.V."/>
            <person name="Hibbett D.S."/>
        </authorList>
    </citation>
    <scope>NUCLEOTIDE SEQUENCE [LARGE SCALE GENOMIC DNA]</scope>
    <source>
        <strain evidence="6 7">TUFC12733</strain>
    </source>
</reference>
<evidence type="ECO:0000256" key="3">
    <source>
        <dbReference type="ARBA" id="ARBA00022801"/>
    </source>
</evidence>